<keyword evidence="2" id="KW-0560">Oxidoreductase</keyword>
<dbReference type="PANTHER" id="PTHR24321">
    <property type="entry name" value="DEHYDROGENASES, SHORT CHAIN"/>
    <property type="match status" value="1"/>
</dbReference>
<dbReference type="PANTHER" id="PTHR24321:SF8">
    <property type="entry name" value="ESTRADIOL 17-BETA-DEHYDROGENASE 8-RELATED"/>
    <property type="match status" value="1"/>
</dbReference>
<dbReference type="Gene3D" id="3.40.50.720">
    <property type="entry name" value="NAD(P)-binding Rossmann-like Domain"/>
    <property type="match status" value="1"/>
</dbReference>
<proteinExistence type="inferred from homology"/>
<dbReference type="NCBIfam" id="NF005559">
    <property type="entry name" value="PRK07231.1"/>
    <property type="match status" value="1"/>
</dbReference>
<evidence type="ECO:0000256" key="2">
    <source>
        <dbReference type="ARBA" id="ARBA00023002"/>
    </source>
</evidence>
<dbReference type="PRINTS" id="PR00080">
    <property type="entry name" value="SDRFAMILY"/>
</dbReference>
<dbReference type="InterPro" id="IPR002347">
    <property type="entry name" value="SDR_fam"/>
</dbReference>
<protein>
    <recommendedName>
        <fullName evidence="5">Short-chain dehydrogenase</fullName>
    </recommendedName>
</protein>
<dbReference type="OrthoDB" id="286404at2"/>
<sequence>MDFNGKVALVTASGAGIGAAVAKRLAREGASVVVSDVNDENGRAVVAEIVAAGGIAAYKAANVADPAQVDALVDFAVTEFGGLHLAVNNAGLGAMPKRLDQIEESEWDRTINVTLRGTWLSMRAETRHFLANGGGNIVNIASIAGLNATPNLAPYGASKHGVVSLTRTGAQEYATDNIRINAVAPGAIETAALASLPAEAKAGYAAEIPMKRLGRPEDIANAVAWLLSDEASFITGVVLPVDGGTQYA</sequence>
<dbReference type="AlphaFoldDB" id="A0A0Y0Q8K3"/>
<name>A0A0Y0Q8K3_9MICO</name>
<dbReference type="FunFam" id="3.40.50.720:FF:000084">
    <property type="entry name" value="Short-chain dehydrogenase reductase"/>
    <property type="match status" value="1"/>
</dbReference>
<evidence type="ECO:0008006" key="5">
    <source>
        <dbReference type="Google" id="ProtNLM"/>
    </source>
</evidence>
<dbReference type="SUPFAM" id="SSF51735">
    <property type="entry name" value="NAD(P)-binding Rossmann-fold domains"/>
    <property type="match status" value="1"/>
</dbReference>
<dbReference type="InterPro" id="IPR036291">
    <property type="entry name" value="NAD(P)-bd_dom_sf"/>
</dbReference>
<dbReference type="EMBL" id="CP014145">
    <property type="protein sequence ID" value="AMB59771.1"/>
    <property type="molecule type" value="Genomic_DNA"/>
</dbReference>
<reference evidence="3 4" key="1">
    <citation type="journal article" date="2016" name="J. Biotechnol.">
        <title>First complete genome sequence of a species in the genus Microterricola, an extremophilic cold active enzyme producing bacterial strain ERGS5:02 isolated from Sikkim Himalaya.</title>
        <authorList>
            <person name="Himanshu"/>
            <person name="Swarnkar M.K."/>
            <person name="Singh D."/>
            <person name="Kumar R."/>
        </authorList>
    </citation>
    <scope>NUCLEOTIDE SEQUENCE [LARGE SCALE GENOMIC DNA]</scope>
    <source>
        <strain evidence="3 4">ERGS5:02</strain>
    </source>
</reference>
<gene>
    <name evidence="3" type="ORF">AWU67_13885</name>
</gene>
<evidence type="ECO:0000313" key="4">
    <source>
        <dbReference type="Proteomes" id="UP000058305"/>
    </source>
</evidence>
<dbReference type="KEGG" id="mvd:AWU67_13885"/>
<dbReference type="RefSeq" id="WP_067230283.1">
    <property type="nucleotide sequence ID" value="NZ_CP014145.1"/>
</dbReference>
<dbReference type="PROSITE" id="PS00061">
    <property type="entry name" value="ADH_SHORT"/>
    <property type="match status" value="1"/>
</dbReference>
<evidence type="ECO:0000313" key="3">
    <source>
        <dbReference type="EMBL" id="AMB59771.1"/>
    </source>
</evidence>
<comment type="similarity">
    <text evidence="1">Belongs to the short-chain dehydrogenases/reductases (SDR) family.</text>
</comment>
<reference evidence="4" key="2">
    <citation type="submission" date="2016-01" db="EMBL/GenBank/DDBJ databases">
        <title>First complete genome sequence of a species in the genus Microterricola, an extremophilic cold active enzyme producing strain ERGS5:02 isolated from Sikkim Himalaya.</title>
        <authorList>
            <person name="Kumar R."/>
            <person name="Singh D."/>
            <person name="Swarnkar M.K."/>
        </authorList>
    </citation>
    <scope>NUCLEOTIDE SEQUENCE [LARGE SCALE GENOMIC DNA]</scope>
    <source>
        <strain evidence="4">ERGS5:02</strain>
    </source>
</reference>
<dbReference type="InterPro" id="IPR020904">
    <property type="entry name" value="Sc_DH/Rdtase_CS"/>
</dbReference>
<dbReference type="Pfam" id="PF13561">
    <property type="entry name" value="adh_short_C2"/>
    <property type="match status" value="1"/>
</dbReference>
<accession>A0A0Y0Q8K3</accession>
<evidence type="ECO:0000256" key="1">
    <source>
        <dbReference type="ARBA" id="ARBA00006484"/>
    </source>
</evidence>
<dbReference type="PRINTS" id="PR00081">
    <property type="entry name" value="GDHRDH"/>
</dbReference>
<dbReference type="GO" id="GO:0016491">
    <property type="term" value="F:oxidoreductase activity"/>
    <property type="evidence" value="ECO:0007669"/>
    <property type="project" value="UniProtKB-KW"/>
</dbReference>
<organism evidence="3 4">
    <name type="scientific">Microterricola viridarii</name>
    <dbReference type="NCBI Taxonomy" id="412690"/>
    <lineage>
        <taxon>Bacteria</taxon>
        <taxon>Bacillati</taxon>
        <taxon>Actinomycetota</taxon>
        <taxon>Actinomycetes</taxon>
        <taxon>Micrococcales</taxon>
        <taxon>Microbacteriaceae</taxon>
        <taxon>Microterricola</taxon>
    </lineage>
</organism>
<dbReference type="Proteomes" id="UP000058305">
    <property type="component" value="Chromosome"/>
</dbReference>
<keyword evidence="4" id="KW-1185">Reference proteome</keyword>